<keyword evidence="12" id="KW-1185">Reference proteome</keyword>
<dbReference type="PRINTS" id="PR00987">
    <property type="entry name" value="TRNASYNTHGLU"/>
</dbReference>
<dbReference type="Gene3D" id="1.10.10.350">
    <property type="match status" value="1"/>
</dbReference>
<protein>
    <recommendedName>
        <fullName evidence="8">Glutamate--tRNA ligase</fullName>
        <ecNumber evidence="8">6.1.1.17</ecNumber>
    </recommendedName>
    <alternativeName>
        <fullName evidence="8">Glutamyl-tRNA synthetase</fullName>
        <shortName evidence="8">GluRS</shortName>
    </alternativeName>
</protein>
<keyword evidence="7 8" id="KW-0030">Aminoacyl-tRNA synthetase</keyword>
<evidence type="ECO:0000256" key="2">
    <source>
        <dbReference type="ARBA" id="ARBA00022490"/>
    </source>
</evidence>
<dbReference type="PANTHER" id="PTHR43311">
    <property type="entry name" value="GLUTAMATE--TRNA LIGASE"/>
    <property type="match status" value="1"/>
</dbReference>
<dbReference type="InterPro" id="IPR020751">
    <property type="entry name" value="aa-tRNA-synth_I_codon-bd_sub2"/>
</dbReference>
<keyword evidence="4 8" id="KW-0547">Nucleotide-binding</keyword>
<dbReference type="InterPro" id="IPR049940">
    <property type="entry name" value="GluQ/Sye"/>
</dbReference>
<dbReference type="SUPFAM" id="SSF52374">
    <property type="entry name" value="Nucleotidylyl transferase"/>
    <property type="match status" value="1"/>
</dbReference>
<dbReference type="InterPro" id="IPR020058">
    <property type="entry name" value="Glu/Gln-tRNA-synth_Ib_cat-dom"/>
</dbReference>
<dbReference type="InterPro" id="IPR001412">
    <property type="entry name" value="aa-tRNA-synth_I_CS"/>
</dbReference>
<dbReference type="Pfam" id="PF19269">
    <property type="entry name" value="Anticodon_2"/>
    <property type="match status" value="1"/>
</dbReference>
<dbReference type="InterPro" id="IPR008925">
    <property type="entry name" value="aa_tRNA-synth_I_cd-bd_sf"/>
</dbReference>
<dbReference type="InterPro" id="IPR004527">
    <property type="entry name" value="Glu-tRNA-ligase_bac/mito"/>
</dbReference>
<proteinExistence type="inferred from homology"/>
<dbReference type="PANTHER" id="PTHR43311:SF2">
    <property type="entry name" value="GLUTAMATE--TRNA LIGASE, MITOCHONDRIAL-RELATED"/>
    <property type="match status" value="1"/>
</dbReference>
<dbReference type="InterPro" id="IPR014729">
    <property type="entry name" value="Rossmann-like_a/b/a_fold"/>
</dbReference>
<comment type="similarity">
    <text evidence="1 8">Belongs to the class-I aminoacyl-tRNA synthetase family. Glutamate--tRNA ligase type 1 subfamily.</text>
</comment>
<dbReference type="GO" id="GO:0004818">
    <property type="term" value="F:glutamate-tRNA ligase activity"/>
    <property type="evidence" value="ECO:0007669"/>
    <property type="project" value="UniProtKB-UniRule"/>
</dbReference>
<evidence type="ECO:0000256" key="1">
    <source>
        <dbReference type="ARBA" id="ARBA00007894"/>
    </source>
</evidence>
<evidence type="ECO:0000259" key="10">
    <source>
        <dbReference type="Pfam" id="PF19269"/>
    </source>
</evidence>
<dbReference type="EMBL" id="JAFMPP010000002">
    <property type="protein sequence ID" value="MBO0661499.1"/>
    <property type="molecule type" value="Genomic_DNA"/>
</dbReference>
<accession>A0A939FY30</accession>
<dbReference type="SUPFAM" id="SSF48163">
    <property type="entry name" value="An anticodon-binding domain of class I aminoacyl-tRNA synthetases"/>
    <property type="match status" value="1"/>
</dbReference>
<evidence type="ECO:0000256" key="6">
    <source>
        <dbReference type="ARBA" id="ARBA00022917"/>
    </source>
</evidence>
<name>A0A939FY30_9HYPH</name>
<dbReference type="InterPro" id="IPR045462">
    <property type="entry name" value="aa-tRNA-synth_I_cd-bd"/>
</dbReference>
<dbReference type="GO" id="GO:0005524">
    <property type="term" value="F:ATP binding"/>
    <property type="evidence" value="ECO:0007669"/>
    <property type="project" value="UniProtKB-UniRule"/>
</dbReference>
<evidence type="ECO:0000256" key="4">
    <source>
        <dbReference type="ARBA" id="ARBA00022741"/>
    </source>
</evidence>
<feature type="short sequence motif" description="'KMSKS' region" evidence="8">
    <location>
        <begin position="250"/>
        <end position="254"/>
    </location>
</feature>
<comment type="caution">
    <text evidence="11">The sequence shown here is derived from an EMBL/GenBank/DDBJ whole genome shotgun (WGS) entry which is preliminary data.</text>
</comment>
<keyword evidence="3 8" id="KW-0436">Ligase</keyword>
<dbReference type="PROSITE" id="PS00178">
    <property type="entry name" value="AA_TRNA_LIGASE_I"/>
    <property type="match status" value="1"/>
</dbReference>
<reference evidence="11" key="1">
    <citation type="submission" date="2021-03" db="EMBL/GenBank/DDBJ databases">
        <title>Whole genome sequence of Jiella sp. CQZ9-1.</title>
        <authorList>
            <person name="Tuo L."/>
        </authorList>
    </citation>
    <scope>NUCLEOTIDE SEQUENCE</scope>
    <source>
        <strain evidence="11">CQZ9-1</strain>
    </source>
</reference>
<dbReference type="Gene3D" id="3.40.50.620">
    <property type="entry name" value="HUPs"/>
    <property type="match status" value="1"/>
</dbReference>
<dbReference type="HAMAP" id="MF_00022">
    <property type="entry name" value="Glu_tRNA_synth_type1"/>
    <property type="match status" value="1"/>
</dbReference>
<dbReference type="RefSeq" id="WP_207256161.1">
    <property type="nucleotide sequence ID" value="NZ_JAFMPP010000002.1"/>
</dbReference>
<evidence type="ECO:0000256" key="7">
    <source>
        <dbReference type="ARBA" id="ARBA00023146"/>
    </source>
</evidence>
<evidence type="ECO:0000256" key="3">
    <source>
        <dbReference type="ARBA" id="ARBA00022598"/>
    </source>
</evidence>
<dbReference type="GO" id="GO:0006424">
    <property type="term" value="P:glutamyl-tRNA aminoacylation"/>
    <property type="evidence" value="ECO:0007669"/>
    <property type="project" value="UniProtKB-UniRule"/>
</dbReference>
<feature type="domain" description="Glutamyl/glutaminyl-tRNA synthetase class Ib catalytic" evidence="9">
    <location>
        <begin position="6"/>
        <end position="317"/>
    </location>
</feature>
<dbReference type="EC" id="6.1.1.17" evidence="8"/>
<keyword evidence="5 8" id="KW-0067">ATP-binding</keyword>
<dbReference type="Proteomes" id="UP000664122">
    <property type="component" value="Unassembled WGS sequence"/>
</dbReference>
<comment type="caution">
    <text evidence="8">Lacks conserved residue(s) required for the propagation of feature annotation.</text>
</comment>
<dbReference type="InterPro" id="IPR000924">
    <property type="entry name" value="Glu/Gln-tRNA-synth"/>
</dbReference>
<feature type="domain" description="Aminoacyl-tRNA synthetase class I anticodon-binding" evidence="10">
    <location>
        <begin position="397"/>
        <end position="458"/>
    </location>
</feature>
<dbReference type="GO" id="GO:0005737">
    <property type="term" value="C:cytoplasm"/>
    <property type="evidence" value="ECO:0007669"/>
    <property type="project" value="UniProtKB-SubCell"/>
</dbReference>
<evidence type="ECO:0000313" key="12">
    <source>
        <dbReference type="Proteomes" id="UP000664122"/>
    </source>
</evidence>
<dbReference type="NCBIfam" id="TIGR00464">
    <property type="entry name" value="gltX_bact"/>
    <property type="match status" value="1"/>
</dbReference>
<evidence type="ECO:0000313" key="11">
    <source>
        <dbReference type="EMBL" id="MBO0661499.1"/>
    </source>
</evidence>
<comment type="subcellular location">
    <subcellularLocation>
        <location evidence="8">Cytoplasm</location>
    </subcellularLocation>
</comment>
<comment type="catalytic activity">
    <reaction evidence="8">
        <text>tRNA(Glu) + L-glutamate + ATP = L-glutamyl-tRNA(Glu) + AMP + diphosphate</text>
        <dbReference type="Rhea" id="RHEA:23540"/>
        <dbReference type="Rhea" id="RHEA-COMP:9663"/>
        <dbReference type="Rhea" id="RHEA-COMP:9680"/>
        <dbReference type="ChEBI" id="CHEBI:29985"/>
        <dbReference type="ChEBI" id="CHEBI:30616"/>
        <dbReference type="ChEBI" id="CHEBI:33019"/>
        <dbReference type="ChEBI" id="CHEBI:78442"/>
        <dbReference type="ChEBI" id="CHEBI:78520"/>
        <dbReference type="ChEBI" id="CHEBI:456215"/>
        <dbReference type="EC" id="6.1.1.17"/>
    </reaction>
</comment>
<dbReference type="GO" id="GO:0000049">
    <property type="term" value="F:tRNA binding"/>
    <property type="evidence" value="ECO:0007669"/>
    <property type="project" value="InterPro"/>
</dbReference>
<comment type="function">
    <text evidence="8">Catalyzes the attachment of glutamate to tRNA(Glu) in a two-step reaction: glutamate is first activated by ATP to form Glu-AMP and then transferred to the acceptor end of tRNA(Glu).</text>
</comment>
<evidence type="ECO:0000256" key="5">
    <source>
        <dbReference type="ARBA" id="ARBA00022840"/>
    </source>
</evidence>
<evidence type="ECO:0000259" key="9">
    <source>
        <dbReference type="Pfam" id="PF00749"/>
    </source>
</evidence>
<keyword evidence="2 8" id="KW-0963">Cytoplasm</keyword>
<organism evidence="11 12">
    <name type="scientific">Jiella flava</name>
    <dbReference type="NCBI Taxonomy" id="2816857"/>
    <lineage>
        <taxon>Bacteria</taxon>
        <taxon>Pseudomonadati</taxon>
        <taxon>Pseudomonadota</taxon>
        <taxon>Alphaproteobacteria</taxon>
        <taxon>Hyphomicrobiales</taxon>
        <taxon>Aurantimonadaceae</taxon>
        <taxon>Jiella</taxon>
    </lineage>
</organism>
<sequence>MSAILRFAPSPTGRLHIGNLRTALFNWLFARREGGLFVLRFDDTDCERSKREFADLIERDLAWLGITPHRVARQSERIALYDAAAEQLKTAGLLYPCFETPDELDRRRKRLAARGLPPVYGREALKLSADERAGLEAEGRRPHWRFLLPNFTDDPFAPTRTDLSFDDLVRGETTIDLASLSDPVLIREDGSYLYTLPSVVDDAEMGVTHVIRGDDHVTNTAVQAALFQALRVPMPRFGHHNLLTTIGGEGLSKRSGALSLETLREDGFEPMAVASLAVLVGMAGAIEPMADLAALETRLDLSAVSASASKFDPAELDRLNREIVHALPSAAVAERLARLGIPDGEAEAFWLAVRANCDKVVDAKGWAEIVYGAVMVPAPADAEEAVFRQAALRLFPAGAIGSETFRAWTSAIKAETGAKGKALFLPLRRAITGLDHGPELGPLLPLIGRERLETRLQQRPENQT</sequence>
<comment type="subunit">
    <text evidence="8">Monomer.</text>
</comment>
<keyword evidence="6 8" id="KW-0648">Protein biosynthesis</keyword>
<dbReference type="AlphaFoldDB" id="A0A939FY30"/>
<dbReference type="Pfam" id="PF00749">
    <property type="entry name" value="tRNA-synt_1c"/>
    <property type="match status" value="1"/>
</dbReference>
<gene>
    <name evidence="8" type="primary">gltX</name>
    <name evidence="11" type="ORF">J1C48_02825</name>
</gene>
<evidence type="ECO:0000256" key="8">
    <source>
        <dbReference type="HAMAP-Rule" id="MF_00022"/>
    </source>
</evidence>
<feature type="short sequence motif" description="'HIGH' region" evidence="8">
    <location>
        <begin position="9"/>
        <end position="19"/>
    </location>
</feature>
<feature type="binding site" evidence="8">
    <location>
        <position position="253"/>
    </location>
    <ligand>
        <name>ATP</name>
        <dbReference type="ChEBI" id="CHEBI:30616"/>
    </ligand>
</feature>